<protein>
    <submittedName>
        <fullName evidence="2">Uncharacterized protein</fullName>
    </submittedName>
</protein>
<keyword evidence="3" id="KW-1185">Reference proteome</keyword>
<evidence type="ECO:0000256" key="1">
    <source>
        <dbReference type="SAM" id="MobiDB-lite"/>
    </source>
</evidence>
<name>A0AAP0JR00_9MAGN</name>
<dbReference type="AlphaFoldDB" id="A0AAP0JR00"/>
<evidence type="ECO:0000313" key="2">
    <source>
        <dbReference type="EMBL" id="KAK9138214.1"/>
    </source>
</evidence>
<dbReference type="EMBL" id="JBBNAE010000003">
    <property type="protein sequence ID" value="KAK9138214.1"/>
    <property type="molecule type" value="Genomic_DNA"/>
</dbReference>
<comment type="caution">
    <text evidence="2">The sequence shown here is derived from an EMBL/GenBank/DDBJ whole genome shotgun (WGS) entry which is preliminary data.</text>
</comment>
<feature type="compositionally biased region" description="Basic residues" evidence="1">
    <location>
        <begin position="125"/>
        <end position="134"/>
    </location>
</feature>
<sequence>MTSSRDHRVETSDVDKSCTVQVIEKNIAVSYERRERSRKQGEEEGRERDPRGELGMTSSRDHRVELWYALRYALCHIVPAKSRDMPRVEGNRCNEYSSRLACRRGNRGGEWGGMGNSDKEGPRARLGHHAKAKTHGPWSGHPEPVGLDHEPRLAPNMPGHGQAPRDAVPIP</sequence>
<feature type="region of interest" description="Disordered" evidence="1">
    <location>
        <begin position="29"/>
        <end position="57"/>
    </location>
</feature>
<organism evidence="2 3">
    <name type="scientific">Stephania japonica</name>
    <dbReference type="NCBI Taxonomy" id="461633"/>
    <lineage>
        <taxon>Eukaryota</taxon>
        <taxon>Viridiplantae</taxon>
        <taxon>Streptophyta</taxon>
        <taxon>Embryophyta</taxon>
        <taxon>Tracheophyta</taxon>
        <taxon>Spermatophyta</taxon>
        <taxon>Magnoliopsida</taxon>
        <taxon>Ranunculales</taxon>
        <taxon>Menispermaceae</taxon>
        <taxon>Menispermoideae</taxon>
        <taxon>Cissampelideae</taxon>
        <taxon>Stephania</taxon>
    </lineage>
</organism>
<gene>
    <name evidence="2" type="ORF">Sjap_008808</name>
</gene>
<evidence type="ECO:0000313" key="3">
    <source>
        <dbReference type="Proteomes" id="UP001417504"/>
    </source>
</evidence>
<dbReference type="Proteomes" id="UP001417504">
    <property type="component" value="Unassembled WGS sequence"/>
</dbReference>
<reference evidence="2 3" key="1">
    <citation type="submission" date="2024-01" db="EMBL/GenBank/DDBJ databases">
        <title>Genome assemblies of Stephania.</title>
        <authorList>
            <person name="Yang L."/>
        </authorList>
    </citation>
    <scope>NUCLEOTIDE SEQUENCE [LARGE SCALE GENOMIC DNA]</scope>
    <source>
        <strain evidence="2">QJT</strain>
        <tissue evidence="2">Leaf</tissue>
    </source>
</reference>
<accession>A0AAP0JR00</accession>
<feature type="region of interest" description="Disordered" evidence="1">
    <location>
        <begin position="110"/>
        <end position="171"/>
    </location>
</feature>
<feature type="compositionally biased region" description="Basic and acidic residues" evidence="1">
    <location>
        <begin position="31"/>
        <end position="52"/>
    </location>
</feature>
<proteinExistence type="predicted"/>